<evidence type="ECO:0000256" key="2">
    <source>
        <dbReference type="ARBA" id="ARBA00002388"/>
    </source>
</evidence>
<evidence type="ECO:0000313" key="13">
    <source>
        <dbReference type="EMBL" id="SCU95472.1"/>
    </source>
</evidence>
<comment type="subcellular location">
    <subcellularLocation>
        <location evidence="3 10">Nucleus</location>
    </subcellularLocation>
</comment>
<dbReference type="EC" id="5.2.1.8" evidence="10"/>
<dbReference type="Gene3D" id="2.40.100.10">
    <property type="entry name" value="Cyclophilin-like"/>
    <property type="match status" value="1"/>
</dbReference>
<keyword evidence="5 9" id="KW-0694">RNA-binding</keyword>
<dbReference type="InterPro" id="IPR035542">
    <property type="entry name" value="CRIP"/>
</dbReference>
<comment type="similarity">
    <text evidence="4 10">Belongs to the cyclophilin-type PPIase family. PPIL4 subfamily.</text>
</comment>
<dbReference type="GO" id="GO:0005634">
    <property type="term" value="C:nucleus"/>
    <property type="evidence" value="ECO:0007669"/>
    <property type="project" value="UniProtKB-SubCell"/>
</dbReference>
<dbReference type="InterPro" id="IPR000504">
    <property type="entry name" value="RRM_dom"/>
</dbReference>
<dbReference type="PANTHER" id="PTHR45843:SF1">
    <property type="entry name" value="PEPTIDYL-PROLYL CIS-TRANS ISOMERASE-LIKE 4"/>
    <property type="match status" value="1"/>
</dbReference>
<feature type="domain" description="PPIase cyclophilin-type" evidence="11">
    <location>
        <begin position="6"/>
        <end position="174"/>
    </location>
</feature>
<evidence type="ECO:0000313" key="14">
    <source>
        <dbReference type="Proteomes" id="UP000191024"/>
    </source>
</evidence>
<keyword evidence="7 10" id="KW-0413">Isomerase</keyword>
<dbReference type="GO" id="GO:0003755">
    <property type="term" value="F:peptidyl-prolyl cis-trans isomerase activity"/>
    <property type="evidence" value="ECO:0007669"/>
    <property type="project" value="UniProtKB-UniRule"/>
</dbReference>
<feature type="domain" description="RRM" evidence="12">
    <location>
        <begin position="241"/>
        <end position="319"/>
    </location>
</feature>
<dbReference type="PROSITE" id="PS50102">
    <property type="entry name" value="RRM"/>
    <property type="match status" value="1"/>
</dbReference>
<evidence type="ECO:0000256" key="4">
    <source>
        <dbReference type="ARBA" id="ARBA00010739"/>
    </source>
</evidence>
<dbReference type="InterPro" id="IPR029000">
    <property type="entry name" value="Cyclophilin-like_dom_sf"/>
</dbReference>
<evidence type="ECO:0000256" key="5">
    <source>
        <dbReference type="ARBA" id="ARBA00022884"/>
    </source>
</evidence>
<dbReference type="STRING" id="1230905.A0A1G4JWK8"/>
<dbReference type="AlphaFoldDB" id="A0A1G4JWK8"/>
<evidence type="ECO:0000256" key="6">
    <source>
        <dbReference type="ARBA" id="ARBA00023110"/>
    </source>
</evidence>
<dbReference type="Gene3D" id="3.30.70.330">
    <property type="match status" value="1"/>
</dbReference>
<protein>
    <recommendedName>
        <fullName evidence="10">Peptidyl-prolyl cis-trans isomerase</fullName>
        <shortName evidence="10">PPIase</shortName>
        <ecNumber evidence="10">5.2.1.8</ecNumber>
    </recommendedName>
</protein>
<keyword evidence="14" id="KW-1185">Reference proteome</keyword>
<organism evidence="13 14">
    <name type="scientific">Lachancea mirantina</name>
    <dbReference type="NCBI Taxonomy" id="1230905"/>
    <lineage>
        <taxon>Eukaryota</taxon>
        <taxon>Fungi</taxon>
        <taxon>Dikarya</taxon>
        <taxon>Ascomycota</taxon>
        <taxon>Saccharomycotina</taxon>
        <taxon>Saccharomycetes</taxon>
        <taxon>Saccharomycetales</taxon>
        <taxon>Saccharomycetaceae</taxon>
        <taxon>Lachancea</taxon>
    </lineage>
</organism>
<evidence type="ECO:0000259" key="12">
    <source>
        <dbReference type="PROSITE" id="PS50102"/>
    </source>
</evidence>
<dbReference type="SUPFAM" id="SSF54928">
    <property type="entry name" value="RNA-binding domain, RBD"/>
    <property type="match status" value="1"/>
</dbReference>
<evidence type="ECO:0000256" key="9">
    <source>
        <dbReference type="PROSITE-ProRule" id="PRU00176"/>
    </source>
</evidence>
<dbReference type="InterPro" id="IPR035979">
    <property type="entry name" value="RBD_domain_sf"/>
</dbReference>
<gene>
    <name evidence="13" type="ORF">LAMI_0F02586G</name>
</gene>
<dbReference type="EMBL" id="LT598467">
    <property type="protein sequence ID" value="SCU95472.1"/>
    <property type="molecule type" value="Genomic_DNA"/>
</dbReference>
<dbReference type="InterPro" id="IPR002130">
    <property type="entry name" value="Cyclophilin-type_PPIase_dom"/>
</dbReference>
<evidence type="ECO:0000256" key="3">
    <source>
        <dbReference type="ARBA" id="ARBA00004123"/>
    </source>
</evidence>
<comment type="function">
    <text evidence="2 10">PPIases accelerate the folding of proteins. It catalyzes the cis-trans isomerization of proline imidic peptide bonds in oligopeptides.</text>
</comment>
<name>A0A1G4JWK8_9SACH</name>
<dbReference type="Pfam" id="PF00076">
    <property type="entry name" value="RRM_1"/>
    <property type="match status" value="1"/>
</dbReference>
<evidence type="ECO:0000256" key="8">
    <source>
        <dbReference type="ARBA" id="ARBA00023242"/>
    </source>
</evidence>
<dbReference type="Proteomes" id="UP000191024">
    <property type="component" value="Chromosome F"/>
</dbReference>
<dbReference type="Pfam" id="PF00160">
    <property type="entry name" value="Pro_isomerase"/>
    <property type="match status" value="1"/>
</dbReference>
<dbReference type="OrthoDB" id="2083at2759"/>
<dbReference type="PROSITE" id="PS50072">
    <property type="entry name" value="CSA_PPIASE_2"/>
    <property type="match status" value="1"/>
</dbReference>
<keyword evidence="8 10" id="KW-0539">Nucleus</keyword>
<evidence type="ECO:0000256" key="10">
    <source>
        <dbReference type="RuleBase" id="RU365081"/>
    </source>
</evidence>
<dbReference type="GO" id="GO:0003723">
    <property type="term" value="F:RNA binding"/>
    <property type="evidence" value="ECO:0007669"/>
    <property type="project" value="UniProtKB-UniRule"/>
</dbReference>
<dbReference type="SMART" id="SM00360">
    <property type="entry name" value="RRM"/>
    <property type="match status" value="1"/>
</dbReference>
<dbReference type="InterPro" id="IPR012677">
    <property type="entry name" value="Nucleotide-bd_a/b_plait_sf"/>
</dbReference>
<keyword evidence="6 10" id="KW-0697">Rotamase</keyword>
<dbReference type="SUPFAM" id="SSF50891">
    <property type="entry name" value="Cyclophilin-like"/>
    <property type="match status" value="1"/>
</dbReference>
<evidence type="ECO:0000259" key="11">
    <source>
        <dbReference type="PROSITE" id="PS50072"/>
    </source>
</evidence>
<evidence type="ECO:0000256" key="7">
    <source>
        <dbReference type="ARBA" id="ARBA00023235"/>
    </source>
</evidence>
<evidence type="ECO:0000256" key="1">
    <source>
        <dbReference type="ARBA" id="ARBA00000971"/>
    </source>
</evidence>
<comment type="catalytic activity">
    <reaction evidence="1 10">
        <text>[protein]-peptidylproline (omega=180) = [protein]-peptidylproline (omega=0)</text>
        <dbReference type="Rhea" id="RHEA:16237"/>
        <dbReference type="Rhea" id="RHEA-COMP:10747"/>
        <dbReference type="Rhea" id="RHEA-COMP:10748"/>
        <dbReference type="ChEBI" id="CHEBI:83833"/>
        <dbReference type="ChEBI" id="CHEBI:83834"/>
        <dbReference type="EC" id="5.2.1.8"/>
    </reaction>
</comment>
<accession>A0A1G4JWK8</accession>
<dbReference type="PANTHER" id="PTHR45843">
    <property type="entry name" value="PEPTIDYL-PROLYL CIS-TRANS ISOMERASE-LIKE 4"/>
    <property type="match status" value="1"/>
</dbReference>
<reference evidence="14" key="1">
    <citation type="submission" date="2016-03" db="EMBL/GenBank/DDBJ databases">
        <authorList>
            <person name="Devillers H."/>
        </authorList>
    </citation>
    <scope>NUCLEOTIDE SEQUENCE [LARGE SCALE GENOMIC DNA]</scope>
</reference>
<proteinExistence type="inferred from homology"/>
<sequence length="338" mass="38432">MSVLFETTVGDIVIDLLYKEAQSESFNFLKLCKANFYQYQLFYNLKRHFSVQTGDALLGNENRHELRFHNAAFQSLLKENGSSAKLITHFDELQEESQKFGDVCMILGHQDDEGPLYGSQILISLSETPRSYQNTIKIGHVIPESEKALKAINQATTDDQLRPAADIRIRKVHILHDPFPDPDGLIVYSPKITTTNLRLPLENEKDSADEINFIDSDIRSKELTLEVLGDIRQAGIKPSERVLFVCKLNPLTRAKDLAIIFQQCGEVIYIEIVRDKSSGSSLCYGFIEYADRNSCEIAYSKMEGVLIDDRRIHVDFCQSSKSMKVQSKSQRTQTSKPR</sequence>